<dbReference type="SMART" id="SM00316">
    <property type="entry name" value="S1"/>
    <property type="match status" value="1"/>
</dbReference>
<evidence type="ECO:0000256" key="1">
    <source>
        <dbReference type="PROSITE-ProRule" id="PRU00339"/>
    </source>
</evidence>
<gene>
    <name evidence="4" type="ORF">C0Q70_21293</name>
</gene>
<name>A0A2T7NC78_POMCA</name>
<dbReference type="PANTHER" id="PTHR23184">
    <property type="entry name" value="TETRATRICOPEPTIDE REPEAT PROTEIN 14"/>
    <property type="match status" value="1"/>
</dbReference>
<dbReference type="InterPro" id="IPR039190">
    <property type="entry name" value="TTC14"/>
</dbReference>
<dbReference type="InterPro" id="IPR003029">
    <property type="entry name" value="S1_domain"/>
</dbReference>
<dbReference type="STRING" id="400727.A0A2T7NC78"/>
<dbReference type="Pfam" id="PF13181">
    <property type="entry name" value="TPR_8"/>
    <property type="match status" value="1"/>
</dbReference>
<reference evidence="4 5" key="1">
    <citation type="submission" date="2018-04" db="EMBL/GenBank/DDBJ databases">
        <title>The genome of golden apple snail Pomacea canaliculata provides insight into stress tolerance and invasive adaptation.</title>
        <authorList>
            <person name="Liu C."/>
            <person name="Liu B."/>
            <person name="Ren Y."/>
            <person name="Zhang Y."/>
            <person name="Wang H."/>
            <person name="Li S."/>
            <person name="Jiang F."/>
            <person name="Yin L."/>
            <person name="Zhang G."/>
            <person name="Qian W."/>
            <person name="Fan W."/>
        </authorList>
    </citation>
    <scope>NUCLEOTIDE SEQUENCE [LARGE SCALE GENOMIC DNA]</scope>
    <source>
        <strain evidence="4">SZHN2017</strain>
        <tissue evidence="4">Muscle</tissue>
    </source>
</reference>
<feature type="compositionally biased region" description="Basic and acidic residues" evidence="2">
    <location>
        <begin position="452"/>
        <end position="473"/>
    </location>
</feature>
<dbReference type="PROSITE" id="PS50126">
    <property type="entry name" value="S1"/>
    <property type="match status" value="1"/>
</dbReference>
<dbReference type="InterPro" id="IPR019734">
    <property type="entry name" value="TPR_rpt"/>
</dbReference>
<keyword evidence="1" id="KW-0802">TPR repeat</keyword>
<evidence type="ECO:0000313" key="4">
    <source>
        <dbReference type="EMBL" id="PVD18742.1"/>
    </source>
</evidence>
<dbReference type="PROSITE" id="PS50293">
    <property type="entry name" value="TPR_REGION"/>
    <property type="match status" value="1"/>
</dbReference>
<feature type="repeat" description="TPR" evidence="1">
    <location>
        <begin position="337"/>
        <end position="370"/>
    </location>
</feature>
<dbReference type="Gene3D" id="2.40.50.140">
    <property type="entry name" value="Nucleic acid-binding proteins"/>
    <property type="match status" value="1"/>
</dbReference>
<organism evidence="4 5">
    <name type="scientific">Pomacea canaliculata</name>
    <name type="common">Golden apple snail</name>
    <dbReference type="NCBI Taxonomy" id="400727"/>
    <lineage>
        <taxon>Eukaryota</taxon>
        <taxon>Metazoa</taxon>
        <taxon>Spiralia</taxon>
        <taxon>Lophotrochozoa</taxon>
        <taxon>Mollusca</taxon>
        <taxon>Gastropoda</taxon>
        <taxon>Caenogastropoda</taxon>
        <taxon>Architaenioglossa</taxon>
        <taxon>Ampullarioidea</taxon>
        <taxon>Ampullariidae</taxon>
        <taxon>Pomacea</taxon>
    </lineage>
</organism>
<dbReference type="SUPFAM" id="SSF50249">
    <property type="entry name" value="Nucleic acid-binding proteins"/>
    <property type="match status" value="1"/>
</dbReference>
<feature type="domain" description="S1 motif" evidence="3">
    <location>
        <begin position="125"/>
        <end position="208"/>
    </location>
</feature>
<evidence type="ECO:0000256" key="2">
    <source>
        <dbReference type="SAM" id="MobiDB-lite"/>
    </source>
</evidence>
<feature type="compositionally biased region" description="Low complexity" evidence="2">
    <location>
        <begin position="502"/>
        <end position="519"/>
    </location>
</feature>
<dbReference type="Gene3D" id="1.25.40.10">
    <property type="entry name" value="Tetratricopeptide repeat domain"/>
    <property type="match status" value="1"/>
</dbReference>
<dbReference type="SMART" id="SM00028">
    <property type="entry name" value="TPR"/>
    <property type="match status" value="3"/>
</dbReference>
<comment type="caution">
    <text evidence="4">The sequence shown here is derived from an EMBL/GenBank/DDBJ whole genome shotgun (WGS) entry which is preliminary data.</text>
</comment>
<dbReference type="AlphaFoldDB" id="A0A2T7NC78"/>
<feature type="repeat" description="TPR" evidence="1">
    <location>
        <begin position="303"/>
        <end position="336"/>
    </location>
</feature>
<keyword evidence="5" id="KW-1185">Reference proteome</keyword>
<accession>A0A2T7NC78</accession>
<sequence>MDVHLLDKALNCYGSSLLHQLEAEHGDAAVIPVALRRKYSGIATVNKDFWSSEDKENGEFKAAVEKFIAKKADLLFESKHHRSVTKDVLEENPEDVYGILAPLESFMHVPPDLCHQHFYESLSVDDVVIGVVVSVMETGLVARLLCVDSPSMDRDIDELDITAFCPSKELPRMFTHQSVTEAYQPRDIVRGIVLSINPEKEKIILSLRDKSDVAEKEILPKIGLISKDDFPVHYRRKLQKNEMSFNQLLHSILGFTNKGSVDFLRSSLGLSNTSSLMRGLHRLKIPEEEYADKLRKWQAQKQARWSVEQGVEMVKKGRQLEAIQYLNRALQLDPDNTEALVARGAVYANNECYPKAVEDFERALEADPKHSNARKYLLETRLAFGRSHEERDQLEEAEDDYKEALKLNPQSSEARDGLERVKHLQAKDKSKKGKHSPVIVISTSGSSDEDDKLQRATETLKRLIHADDKDNRKAKTKVGSRSRSRKKSRKHSRRKSRHKKSYMSSSSSSETDSSSSPNSEIQKKQKQHYTRCPVDDSPDSLESEQERKSNSRGKDRQLTSGPLHREKIQIEGKHLTSRPQKQQSRVKEKELSSDSSLSDAS</sequence>
<dbReference type="OMA" id="ANAENCY"/>
<dbReference type="Proteomes" id="UP000245119">
    <property type="component" value="Linkage Group LG14"/>
</dbReference>
<dbReference type="InterPro" id="IPR012340">
    <property type="entry name" value="NA-bd_OB-fold"/>
</dbReference>
<feature type="compositionally biased region" description="Basic residues" evidence="2">
    <location>
        <begin position="474"/>
        <end position="501"/>
    </location>
</feature>
<dbReference type="Pfam" id="PF13424">
    <property type="entry name" value="TPR_12"/>
    <property type="match status" value="1"/>
</dbReference>
<dbReference type="SUPFAM" id="SSF48452">
    <property type="entry name" value="TPR-like"/>
    <property type="match status" value="1"/>
</dbReference>
<dbReference type="PROSITE" id="PS50005">
    <property type="entry name" value="TPR"/>
    <property type="match status" value="3"/>
</dbReference>
<feature type="repeat" description="TPR" evidence="1">
    <location>
        <begin position="378"/>
        <end position="411"/>
    </location>
</feature>
<dbReference type="OrthoDB" id="1914839at2759"/>
<feature type="compositionally biased region" description="Basic and acidic residues" evidence="2">
    <location>
        <begin position="544"/>
        <end position="574"/>
    </location>
</feature>
<feature type="region of interest" description="Disordered" evidence="2">
    <location>
        <begin position="424"/>
        <end position="601"/>
    </location>
</feature>
<evidence type="ECO:0000259" key="3">
    <source>
        <dbReference type="PROSITE" id="PS50126"/>
    </source>
</evidence>
<protein>
    <recommendedName>
        <fullName evidence="3">S1 motif domain-containing protein</fullName>
    </recommendedName>
</protein>
<dbReference type="GO" id="GO:0003676">
    <property type="term" value="F:nucleic acid binding"/>
    <property type="evidence" value="ECO:0007669"/>
    <property type="project" value="InterPro"/>
</dbReference>
<proteinExistence type="predicted"/>
<dbReference type="InterPro" id="IPR011990">
    <property type="entry name" value="TPR-like_helical_dom_sf"/>
</dbReference>
<dbReference type="PANTHER" id="PTHR23184:SF9">
    <property type="entry name" value="TETRATRICOPEPTIDE REPEAT PROTEIN 14"/>
    <property type="match status" value="1"/>
</dbReference>
<evidence type="ECO:0000313" key="5">
    <source>
        <dbReference type="Proteomes" id="UP000245119"/>
    </source>
</evidence>
<dbReference type="EMBL" id="PZQS01000014">
    <property type="protein sequence ID" value="PVD18742.1"/>
    <property type="molecule type" value="Genomic_DNA"/>
</dbReference>